<evidence type="ECO:0000256" key="1">
    <source>
        <dbReference type="SAM" id="MobiDB-lite"/>
    </source>
</evidence>
<gene>
    <name evidence="2" type="ORF">SEVIR_2G431050v2</name>
</gene>
<dbReference type="EMBL" id="CM016553">
    <property type="protein sequence ID" value="TKW36291.1"/>
    <property type="molecule type" value="Genomic_DNA"/>
</dbReference>
<keyword evidence="3" id="KW-1185">Reference proteome</keyword>
<accession>A0A4U6W1V2</accession>
<reference evidence="2" key="1">
    <citation type="submission" date="2019-03" db="EMBL/GenBank/DDBJ databases">
        <title>WGS assembly of Setaria viridis.</title>
        <authorList>
            <person name="Huang P."/>
            <person name="Jenkins J."/>
            <person name="Grimwood J."/>
            <person name="Barry K."/>
            <person name="Healey A."/>
            <person name="Mamidi S."/>
            <person name="Sreedasyam A."/>
            <person name="Shu S."/>
            <person name="Feldman M."/>
            <person name="Wu J."/>
            <person name="Yu Y."/>
            <person name="Chen C."/>
            <person name="Johnson J."/>
            <person name="Rokhsar D."/>
            <person name="Baxter I."/>
            <person name="Schmutz J."/>
            <person name="Brutnell T."/>
            <person name="Kellogg E."/>
        </authorList>
    </citation>
    <scope>NUCLEOTIDE SEQUENCE [LARGE SCALE GENOMIC DNA]</scope>
</reference>
<dbReference type="AlphaFoldDB" id="A0A4U6W1V2"/>
<dbReference type="Gramene" id="TKW36291">
    <property type="protein sequence ID" value="TKW36291"/>
    <property type="gene ID" value="SEVIR_2G431050v2"/>
</dbReference>
<evidence type="ECO:0000313" key="2">
    <source>
        <dbReference type="EMBL" id="TKW36291.1"/>
    </source>
</evidence>
<proteinExistence type="predicted"/>
<evidence type="ECO:0000313" key="3">
    <source>
        <dbReference type="Proteomes" id="UP000298652"/>
    </source>
</evidence>
<sequence>MKSSHAAAVGSGGKASPGQERRGAASWVGVQIDDWDVGSTTRAQSASTNAGWQLGGSSLLAAAKGQRAATGTWYSASGDHNICRQGGKATGACSARAGMEG</sequence>
<feature type="region of interest" description="Disordered" evidence="1">
    <location>
        <begin position="1"/>
        <end position="26"/>
    </location>
</feature>
<organism evidence="2 3">
    <name type="scientific">Setaria viridis</name>
    <name type="common">Green bristlegrass</name>
    <name type="synonym">Setaria italica subsp. viridis</name>
    <dbReference type="NCBI Taxonomy" id="4556"/>
    <lineage>
        <taxon>Eukaryota</taxon>
        <taxon>Viridiplantae</taxon>
        <taxon>Streptophyta</taxon>
        <taxon>Embryophyta</taxon>
        <taxon>Tracheophyta</taxon>
        <taxon>Spermatophyta</taxon>
        <taxon>Magnoliopsida</taxon>
        <taxon>Liliopsida</taxon>
        <taxon>Poales</taxon>
        <taxon>Poaceae</taxon>
        <taxon>PACMAD clade</taxon>
        <taxon>Panicoideae</taxon>
        <taxon>Panicodae</taxon>
        <taxon>Paniceae</taxon>
        <taxon>Cenchrinae</taxon>
        <taxon>Setaria</taxon>
    </lineage>
</organism>
<name>A0A4U6W1V2_SETVI</name>
<protein>
    <submittedName>
        <fullName evidence="2">Uncharacterized protein</fullName>
    </submittedName>
</protein>
<dbReference type="Proteomes" id="UP000298652">
    <property type="component" value="Chromosome 2"/>
</dbReference>